<feature type="domain" description="O-acyltransferase WSD1 C-terminal" evidence="3">
    <location>
        <begin position="308"/>
        <end position="386"/>
    </location>
</feature>
<name>A0ABU7L6T1_9NOCA</name>
<evidence type="ECO:0000259" key="2">
    <source>
        <dbReference type="Pfam" id="PF03007"/>
    </source>
</evidence>
<evidence type="ECO:0000256" key="1">
    <source>
        <dbReference type="SAM" id="MobiDB-lite"/>
    </source>
</evidence>
<keyword evidence="5" id="KW-1185">Reference proteome</keyword>
<protein>
    <submittedName>
        <fullName evidence="4">WS/DGAT domain-containing protein</fullName>
    </submittedName>
</protein>
<feature type="region of interest" description="Disordered" evidence="1">
    <location>
        <begin position="1"/>
        <end position="21"/>
    </location>
</feature>
<accession>A0ABU7L6T1</accession>
<comment type="caution">
    <text evidence="4">The sequence shown here is derived from an EMBL/GenBank/DDBJ whole genome shotgun (WGS) entry which is preliminary data.</text>
</comment>
<dbReference type="Pfam" id="PF06974">
    <property type="entry name" value="WS_DGAT_C"/>
    <property type="match status" value="1"/>
</dbReference>
<sequence>MSETPDRTSMRSGEAPAASAGAASRSSVVAAVLLDAVPEWDRVTAMLAPGNLEAAAFRHRVVEVPIGLDATRRNGDHDDTPWHLDRVSLTGTAGFSDVLSLSPTVPETIDLHRPSWGLTLVDGLTGGQAALVISIVRPERNGHGTPAQNNGEQHGSVWSWLRSLSEHTAEAIRSSTGLVVDSTTELVKAIVAPTSQPLPQRAIPPGGPHRLHTLDIPGREMRDAVDRAGCGLESGVAAAVLLGYASYRHTHGSPADDLFAAIPGTGSEEPAQVALGGIEIDDGPVALMQRIDRVSAGMPDDPSVLPATRMFGHDDVLTCTVPGSATTLFIAGAGIARYYGFGRTLGSAINATLMSYRDMCCVGLTVDPAAVPDHKAFDECLRSGLRTVLDS</sequence>
<gene>
    <name evidence="4" type="ORF">Q7514_03660</name>
</gene>
<dbReference type="Proteomes" id="UP001336020">
    <property type="component" value="Unassembled WGS sequence"/>
</dbReference>
<evidence type="ECO:0000313" key="5">
    <source>
        <dbReference type="Proteomes" id="UP001336020"/>
    </source>
</evidence>
<dbReference type="Pfam" id="PF03007">
    <property type="entry name" value="WS_DGAT_cat"/>
    <property type="match status" value="1"/>
</dbReference>
<dbReference type="RefSeq" id="WP_330131865.1">
    <property type="nucleotide sequence ID" value="NZ_JAUTXY010000001.1"/>
</dbReference>
<dbReference type="InterPro" id="IPR004255">
    <property type="entry name" value="O-acyltransferase_WSD1_N"/>
</dbReference>
<reference evidence="4 5" key="1">
    <citation type="submission" date="2023-07" db="EMBL/GenBank/DDBJ databases">
        <authorList>
            <person name="Girao M."/>
            <person name="Carvalho M.F."/>
        </authorList>
    </citation>
    <scope>NUCLEOTIDE SEQUENCE [LARGE SCALE GENOMIC DNA]</scope>
    <source>
        <strain evidence="4 5">YIM65754</strain>
    </source>
</reference>
<evidence type="ECO:0000259" key="3">
    <source>
        <dbReference type="Pfam" id="PF06974"/>
    </source>
</evidence>
<feature type="compositionally biased region" description="Low complexity" evidence="1">
    <location>
        <begin position="11"/>
        <end position="21"/>
    </location>
</feature>
<proteinExistence type="predicted"/>
<dbReference type="InterPro" id="IPR009721">
    <property type="entry name" value="O-acyltransferase_WSD1_C"/>
</dbReference>
<organism evidence="4 5">
    <name type="scientific">Rhodococcus artemisiae</name>
    <dbReference type="NCBI Taxonomy" id="714159"/>
    <lineage>
        <taxon>Bacteria</taxon>
        <taxon>Bacillati</taxon>
        <taxon>Actinomycetota</taxon>
        <taxon>Actinomycetes</taxon>
        <taxon>Mycobacteriales</taxon>
        <taxon>Nocardiaceae</taxon>
        <taxon>Rhodococcus</taxon>
    </lineage>
</organism>
<dbReference type="EMBL" id="JAUTXY010000001">
    <property type="protein sequence ID" value="MEE2056622.1"/>
    <property type="molecule type" value="Genomic_DNA"/>
</dbReference>
<evidence type="ECO:0000313" key="4">
    <source>
        <dbReference type="EMBL" id="MEE2056622.1"/>
    </source>
</evidence>
<feature type="domain" description="O-acyltransferase WSD1-like N-terminal" evidence="2">
    <location>
        <begin position="39"/>
        <end position="134"/>
    </location>
</feature>